<dbReference type="AlphaFoldDB" id="A0A4R0IX16"/>
<protein>
    <recommendedName>
        <fullName evidence="3">AbiEi antitoxin C-terminal domain-containing protein</fullName>
    </recommendedName>
</protein>
<evidence type="ECO:0000313" key="2">
    <source>
        <dbReference type="Proteomes" id="UP000292695"/>
    </source>
</evidence>
<reference evidence="1 2" key="1">
    <citation type="submission" date="2019-02" db="EMBL/GenBank/DDBJ databases">
        <title>Kribbella capetownensis sp. nov. and Kribbella speibonae sp. nov., isolated from soil.</title>
        <authorList>
            <person name="Curtis S.M."/>
            <person name="Norton I."/>
            <person name="Everest G.J."/>
            <person name="Meyers P.R."/>
        </authorList>
    </citation>
    <scope>NUCLEOTIDE SEQUENCE [LARGE SCALE GENOMIC DNA]</scope>
    <source>
        <strain evidence="1 2">DSM 27082</strain>
    </source>
</reference>
<accession>A0A4R0IX16</accession>
<sequence>MKGFARPRVLDAFARICALADGQHGLVAIAQLRGEVTEQVLAQLQDAEIVEPVVDGVLRVRAGASHPHPTLYATWLLAEAVPAWERSLTALVVSHRSAARLYGAGTVGGDEIEFSGRARTALPEGVVVHPRSVKEDQCRVVEGLPVTGPARTLADLADGQGLDLSDLGRLARSFISQGWTTADELGAELTEQFAHHEPAYDGPTWLGSALDAAAKG</sequence>
<organism evidence="1 2">
    <name type="scientific">Kribbella sindirgiensis</name>
    <dbReference type="NCBI Taxonomy" id="1124744"/>
    <lineage>
        <taxon>Bacteria</taxon>
        <taxon>Bacillati</taxon>
        <taxon>Actinomycetota</taxon>
        <taxon>Actinomycetes</taxon>
        <taxon>Propionibacteriales</taxon>
        <taxon>Kribbellaceae</taxon>
        <taxon>Kribbella</taxon>
    </lineage>
</organism>
<evidence type="ECO:0000313" key="1">
    <source>
        <dbReference type="EMBL" id="TCC37154.1"/>
    </source>
</evidence>
<dbReference type="EMBL" id="SJKA01000003">
    <property type="protein sequence ID" value="TCC37154.1"/>
    <property type="molecule type" value="Genomic_DNA"/>
</dbReference>
<gene>
    <name evidence="1" type="ORF">E0H50_10860</name>
</gene>
<comment type="caution">
    <text evidence="1">The sequence shown here is derived from an EMBL/GenBank/DDBJ whole genome shotgun (WGS) entry which is preliminary data.</text>
</comment>
<name>A0A4R0IX16_9ACTN</name>
<evidence type="ECO:0008006" key="3">
    <source>
        <dbReference type="Google" id="ProtNLM"/>
    </source>
</evidence>
<dbReference type="RefSeq" id="WP_131286621.1">
    <property type="nucleotide sequence ID" value="NZ_SJKA01000003.1"/>
</dbReference>
<dbReference type="OrthoDB" id="3356078at2"/>
<dbReference type="Proteomes" id="UP000292695">
    <property type="component" value="Unassembled WGS sequence"/>
</dbReference>
<keyword evidence="2" id="KW-1185">Reference proteome</keyword>
<proteinExistence type="predicted"/>